<dbReference type="InterPro" id="IPR039661">
    <property type="entry name" value="ELP3"/>
</dbReference>
<evidence type="ECO:0000256" key="1">
    <source>
        <dbReference type="ARBA" id="ARBA00001966"/>
    </source>
</evidence>
<reference evidence="8" key="1">
    <citation type="journal article" date="2020" name="mSystems">
        <title>Genome- and Community-Level Interaction Insights into Carbon Utilization and Element Cycling Functions of Hydrothermarchaeota in Hydrothermal Sediment.</title>
        <authorList>
            <person name="Zhou Z."/>
            <person name="Liu Y."/>
            <person name="Xu W."/>
            <person name="Pan J."/>
            <person name="Luo Z.H."/>
            <person name="Li M."/>
        </authorList>
    </citation>
    <scope>NUCLEOTIDE SEQUENCE [LARGE SCALE GENOMIC DNA]</scope>
    <source>
        <strain evidence="8">HyVt-527</strain>
    </source>
</reference>
<keyword evidence="3" id="KW-0949">S-adenosyl-L-methionine</keyword>
<proteinExistence type="predicted"/>
<accession>A0A7V5UEM8</accession>
<evidence type="ECO:0000259" key="7">
    <source>
        <dbReference type="PROSITE" id="PS51918"/>
    </source>
</evidence>
<keyword evidence="2" id="KW-0004">4Fe-4S</keyword>
<dbReference type="AlphaFoldDB" id="A0A7V5UEM8"/>
<keyword evidence="5" id="KW-0408">Iron</keyword>
<comment type="caution">
    <text evidence="8">The sequence shown here is derived from an EMBL/GenBank/DDBJ whole genome shotgun (WGS) entry which is preliminary data.</text>
</comment>
<dbReference type="EMBL" id="DROD01000370">
    <property type="protein sequence ID" value="HHJ52602.1"/>
    <property type="molecule type" value="Genomic_DNA"/>
</dbReference>
<dbReference type="SFLD" id="SFLDS00029">
    <property type="entry name" value="Radical_SAM"/>
    <property type="match status" value="1"/>
</dbReference>
<dbReference type="CDD" id="cd01335">
    <property type="entry name" value="Radical_SAM"/>
    <property type="match status" value="1"/>
</dbReference>
<dbReference type="PROSITE" id="PS51918">
    <property type="entry name" value="RADICAL_SAM"/>
    <property type="match status" value="1"/>
</dbReference>
<dbReference type="GO" id="GO:0051539">
    <property type="term" value="F:4 iron, 4 sulfur cluster binding"/>
    <property type="evidence" value="ECO:0007669"/>
    <property type="project" value="UniProtKB-KW"/>
</dbReference>
<evidence type="ECO:0000256" key="5">
    <source>
        <dbReference type="ARBA" id="ARBA00023004"/>
    </source>
</evidence>
<dbReference type="NCBIfam" id="TIGR01212">
    <property type="entry name" value="TIGR01212 family radical SAM protein"/>
    <property type="match status" value="1"/>
</dbReference>
<sequence>MNNKNDHAPTFPWGHEKRYNAFVRHQRKIYGERVQKVTVDAGFTCPNRDGTVAKGGCIYCNNESFNPSYNSASKSIRQQVEEGIEFLQRRYRARKFIVYFQPYSNTYADLDTLKRYYEEALSHPQVIGLTIGTRPDCVDEAKIAYLEELAEQYDITIEYGLESISDETLKRINRGHDVQAYLDALEMTAGRGIKICTHMIFGFPWENQDLWLETADWLSDKPFDFLKVHQLHVVRNTALGAMYQKQPFPLMGYEEYLDLLVDFLERLNPRIIIQRLFGEAPPRMLIAPHWNIRNTQLLQLLDQKLEERDAWQGKKYSARLAAVTHNSDTAENDDHTDH</sequence>
<dbReference type="InterPro" id="IPR006638">
    <property type="entry name" value="Elp3/MiaA/NifB-like_rSAM"/>
</dbReference>
<dbReference type="Gene3D" id="3.80.30.20">
    <property type="entry name" value="tm_1862 like domain"/>
    <property type="match status" value="1"/>
</dbReference>
<dbReference type="InterPro" id="IPR058240">
    <property type="entry name" value="rSAM_sf"/>
</dbReference>
<dbReference type="SFLD" id="SFLDG01091">
    <property type="entry name" value="uncharacterized_CHP01210-like"/>
    <property type="match status" value="1"/>
</dbReference>
<evidence type="ECO:0000256" key="3">
    <source>
        <dbReference type="ARBA" id="ARBA00022691"/>
    </source>
</evidence>
<dbReference type="InterPro" id="IPR005911">
    <property type="entry name" value="YhcC-like"/>
</dbReference>
<protein>
    <submittedName>
        <fullName evidence="8">TIGR01212 family radical SAM protein</fullName>
    </submittedName>
</protein>
<evidence type="ECO:0000256" key="2">
    <source>
        <dbReference type="ARBA" id="ARBA00022485"/>
    </source>
</evidence>
<keyword evidence="6" id="KW-0411">Iron-sulfur</keyword>
<dbReference type="SFLD" id="SFLDG01086">
    <property type="entry name" value="elongater_protein-like"/>
    <property type="match status" value="1"/>
</dbReference>
<gene>
    <name evidence="8" type="ORF">ENJ89_05365</name>
</gene>
<dbReference type="PANTHER" id="PTHR11135">
    <property type="entry name" value="HISTONE ACETYLTRANSFERASE-RELATED"/>
    <property type="match status" value="1"/>
</dbReference>
<dbReference type="Pfam" id="PF04055">
    <property type="entry name" value="Radical_SAM"/>
    <property type="match status" value="1"/>
</dbReference>
<evidence type="ECO:0000256" key="6">
    <source>
        <dbReference type="ARBA" id="ARBA00023014"/>
    </source>
</evidence>
<feature type="domain" description="Radical SAM core" evidence="7">
    <location>
        <begin position="29"/>
        <end position="270"/>
    </location>
</feature>
<comment type="cofactor">
    <cofactor evidence="1">
        <name>[4Fe-4S] cluster</name>
        <dbReference type="ChEBI" id="CHEBI:49883"/>
    </cofactor>
</comment>
<dbReference type="PANTHER" id="PTHR11135:SF1">
    <property type="entry name" value="PROTEIN YHCC"/>
    <property type="match status" value="1"/>
</dbReference>
<dbReference type="Proteomes" id="UP000886124">
    <property type="component" value="Unassembled WGS sequence"/>
</dbReference>
<name>A0A7V5UEM8_CALAY</name>
<evidence type="ECO:0000313" key="8">
    <source>
        <dbReference type="EMBL" id="HHJ52602.1"/>
    </source>
</evidence>
<evidence type="ECO:0000256" key="4">
    <source>
        <dbReference type="ARBA" id="ARBA00022723"/>
    </source>
</evidence>
<dbReference type="Pfam" id="PF16199">
    <property type="entry name" value="Radical_SAM_C"/>
    <property type="match status" value="1"/>
</dbReference>
<dbReference type="InterPro" id="IPR007197">
    <property type="entry name" value="rSAM"/>
</dbReference>
<dbReference type="InterPro" id="IPR032432">
    <property type="entry name" value="Radical_SAM_C"/>
</dbReference>
<dbReference type="SUPFAM" id="SSF102114">
    <property type="entry name" value="Radical SAM enzymes"/>
    <property type="match status" value="1"/>
</dbReference>
<dbReference type="InterPro" id="IPR023404">
    <property type="entry name" value="rSAM_horseshoe"/>
</dbReference>
<dbReference type="GO" id="GO:0046872">
    <property type="term" value="F:metal ion binding"/>
    <property type="evidence" value="ECO:0007669"/>
    <property type="project" value="UniProtKB-KW"/>
</dbReference>
<organism evidence="8">
    <name type="scientific">Caldithrix abyssi</name>
    <dbReference type="NCBI Taxonomy" id="187145"/>
    <lineage>
        <taxon>Bacteria</taxon>
        <taxon>Pseudomonadati</taxon>
        <taxon>Calditrichota</taxon>
        <taxon>Calditrichia</taxon>
        <taxon>Calditrichales</taxon>
        <taxon>Calditrichaceae</taxon>
        <taxon>Caldithrix</taxon>
    </lineage>
</organism>
<dbReference type="SMART" id="SM00729">
    <property type="entry name" value="Elp3"/>
    <property type="match status" value="1"/>
</dbReference>
<keyword evidence="4" id="KW-0479">Metal-binding</keyword>
<dbReference type="GO" id="GO:0003824">
    <property type="term" value="F:catalytic activity"/>
    <property type="evidence" value="ECO:0007669"/>
    <property type="project" value="InterPro"/>
</dbReference>